<dbReference type="InterPro" id="IPR017938">
    <property type="entry name" value="Riboflavin_synthase-like_b-brl"/>
</dbReference>
<feature type="compositionally biased region" description="Low complexity" evidence="8">
    <location>
        <begin position="545"/>
        <end position="577"/>
    </location>
</feature>
<feature type="compositionally biased region" description="Low complexity" evidence="8">
    <location>
        <begin position="513"/>
        <end position="533"/>
    </location>
</feature>
<sequence>MRTLVVYATETGCAEALAYSTYLQLRRRSATVCVRTAAGLRPSMLTEYDRLVFVVSTAAYGEFPHTLQALAEALRAHSHAFAAAYTVFGLGDSRYPLFNYAARKLVALLENAGAQCFYRVAYGDDQHPLGHLGEYIAWISGLAELWPLPEAGQQPPTCFRLTVERIGGECNEVKIPIECLEGRIVSNDLLTSEDHFRPVRSVVIRFDGRYDPGDVCCLYPTGDVGEVELALRTLGHDPSDTVVIRSVSGDALEFNRDLELTRGGTYYLKSRTRGKLPFEGRPIKLRTLFAEFLSLNNVCTQWQMEVIAPFAAMDIHRDKLVEMASFTVEGCAQYNRYCKDERRSLLEVLCDFNSVRLPLEVLINIATPYYPRMYSIASIPATIGIARHSASPYDGTPGALSYAAFKRFVAERRRGTGLMELCVAQGRARAGRAAGDRSVNDRPRRARHQRTRALHLHRHRPRRRQAAARGPDREAGGGMAHPASAPGRQGPRARRVQAPAAGPSLPGGPPAAGPLVRRARGLLPAGGAQGVRAGRPRRVRRPRGAHFAARAGGRGGPVAPDAEAGAAAAPGPAGGARALRRPRRRPVRRVRAGGREDTVGHLGLATWAQLYEYCLYNLITTVRLPERRELRVHQHEVRRRPQVERLRVVAARSGGLRRAPAAQGGELRVAAQRHGRGVGVQVVVDHLEVLHAAAAQRVRAAGAPGLGQRVDERAVLGLLHQAVELGLQRLQRLERLHGHELGERREAPRAGHDQLVELHAGGLAQAVAGRGGAVLGLVGGEGLADDADHGAVEVDVQALLEPFLDRGHVILTVDHERLRRLGGLGGNGGVGRLLRCRGDRRTRFASSYRHLRRLLRLTLAPRRVAPPLQLGQLLLPLLLLVLPDLLGQVAPGVQHVEGELGPRLGLLLHHGRERGGGLLDLGRGADGALESLDHPVERLLDQDLVGQRKHLLQGVEQHQRVGRHAVLHGRRPDEPKELFVLHVEVDAVEEHGDGGHVALDHVEKGGGADGRRVAGNGGLHHGVVLGVQLLQ</sequence>
<dbReference type="Pfam" id="PF00258">
    <property type="entry name" value="Flavodoxin_1"/>
    <property type="match status" value="1"/>
</dbReference>
<feature type="compositionally biased region" description="Basic residues" evidence="8">
    <location>
        <begin position="444"/>
        <end position="466"/>
    </location>
</feature>
<dbReference type="EMBL" id="BPLF01000002">
    <property type="protein sequence ID" value="GIX62952.1"/>
    <property type="molecule type" value="Genomic_DNA"/>
</dbReference>
<evidence type="ECO:0000256" key="4">
    <source>
        <dbReference type="ARBA" id="ARBA00022643"/>
    </source>
</evidence>
<dbReference type="InterPro" id="IPR008254">
    <property type="entry name" value="Flavodoxin/NO_synth"/>
</dbReference>
<dbReference type="InterPro" id="IPR029039">
    <property type="entry name" value="Flavoprotein-like_sf"/>
</dbReference>
<evidence type="ECO:0000256" key="2">
    <source>
        <dbReference type="ARBA" id="ARBA00001974"/>
    </source>
</evidence>
<dbReference type="InterPro" id="IPR023173">
    <property type="entry name" value="NADPH_Cyt_P450_Rdtase_alpha"/>
</dbReference>
<accession>A0AAV4LTG2</accession>
<keyword evidence="5" id="KW-0274">FAD</keyword>
<keyword evidence="11" id="KW-1185">Reference proteome</keyword>
<comment type="cofactor">
    <cofactor evidence="1">
        <name>FMN</name>
        <dbReference type="ChEBI" id="CHEBI:58210"/>
    </cofactor>
</comment>
<dbReference type="Gene3D" id="1.20.990.10">
    <property type="entry name" value="NADPH-cytochrome p450 Reductase, Chain A, domain 3"/>
    <property type="match status" value="1"/>
</dbReference>
<proteinExistence type="predicted"/>
<evidence type="ECO:0000313" key="11">
    <source>
        <dbReference type="Proteomes" id="UP001497744"/>
    </source>
</evidence>
<name>A0AAV4LTG2_BABCB</name>
<dbReference type="Gene3D" id="3.40.50.360">
    <property type="match status" value="1"/>
</dbReference>
<dbReference type="RefSeq" id="XP_067715021.1">
    <property type="nucleotide sequence ID" value="XM_067858920.1"/>
</dbReference>
<feature type="region of interest" description="Disordered" evidence="8">
    <location>
        <begin position="430"/>
        <end position="589"/>
    </location>
</feature>
<organism evidence="10 11">
    <name type="scientific">Babesia caballi</name>
    <dbReference type="NCBI Taxonomy" id="5871"/>
    <lineage>
        <taxon>Eukaryota</taxon>
        <taxon>Sar</taxon>
        <taxon>Alveolata</taxon>
        <taxon>Apicomplexa</taxon>
        <taxon>Aconoidasida</taxon>
        <taxon>Piroplasmida</taxon>
        <taxon>Babesiidae</taxon>
        <taxon>Babesia</taxon>
    </lineage>
</organism>
<dbReference type="AlphaFoldDB" id="A0AAV4LTG2"/>
<keyword evidence="3" id="KW-0285">Flavoprotein</keyword>
<dbReference type="Gene3D" id="2.40.30.10">
    <property type="entry name" value="Translation factors"/>
    <property type="match status" value="1"/>
</dbReference>
<dbReference type="GO" id="GO:0050660">
    <property type="term" value="F:flavin adenine dinucleotide binding"/>
    <property type="evidence" value="ECO:0007669"/>
    <property type="project" value="TreeGrafter"/>
</dbReference>
<dbReference type="PROSITE" id="PS50902">
    <property type="entry name" value="FLAVODOXIN_LIKE"/>
    <property type="match status" value="1"/>
</dbReference>
<evidence type="ECO:0000256" key="7">
    <source>
        <dbReference type="ARBA" id="ARBA00023002"/>
    </source>
</evidence>
<keyword evidence="7" id="KW-0560">Oxidoreductase</keyword>
<comment type="caution">
    <text evidence="10">The sequence shown here is derived from an EMBL/GenBank/DDBJ whole genome shotgun (WGS) entry which is preliminary data.</text>
</comment>
<evidence type="ECO:0000256" key="3">
    <source>
        <dbReference type="ARBA" id="ARBA00022630"/>
    </source>
</evidence>
<evidence type="ECO:0000256" key="5">
    <source>
        <dbReference type="ARBA" id="ARBA00022827"/>
    </source>
</evidence>
<dbReference type="SUPFAM" id="SSF52218">
    <property type="entry name" value="Flavoproteins"/>
    <property type="match status" value="1"/>
</dbReference>
<evidence type="ECO:0000256" key="6">
    <source>
        <dbReference type="ARBA" id="ARBA00022857"/>
    </source>
</evidence>
<evidence type="ECO:0000256" key="1">
    <source>
        <dbReference type="ARBA" id="ARBA00001917"/>
    </source>
</evidence>
<feature type="compositionally biased region" description="Basic and acidic residues" evidence="8">
    <location>
        <begin position="434"/>
        <end position="443"/>
    </location>
</feature>
<dbReference type="GO" id="GO:0010181">
    <property type="term" value="F:FMN binding"/>
    <property type="evidence" value="ECO:0007669"/>
    <property type="project" value="InterPro"/>
</dbReference>
<feature type="compositionally biased region" description="Basic residues" evidence="8">
    <location>
        <begin position="534"/>
        <end position="544"/>
    </location>
</feature>
<evidence type="ECO:0000259" key="9">
    <source>
        <dbReference type="PROSITE" id="PS50902"/>
    </source>
</evidence>
<comment type="cofactor">
    <cofactor evidence="2">
        <name>FAD</name>
        <dbReference type="ChEBI" id="CHEBI:57692"/>
    </cofactor>
</comment>
<keyword evidence="4" id="KW-0288">FMN</keyword>
<dbReference type="PANTHER" id="PTHR19384:SF10">
    <property type="entry name" value="NADPH-DEPENDENT DIFLAVIN OXIDOREDUCTASE 1"/>
    <property type="match status" value="1"/>
</dbReference>
<feature type="domain" description="Flavodoxin-like" evidence="9">
    <location>
        <begin position="3"/>
        <end position="143"/>
    </location>
</feature>
<dbReference type="InterPro" id="IPR001094">
    <property type="entry name" value="Flavdoxin-like"/>
</dbReference>
<dbReference type="PANTHER" id="PTHR19384">
    <property type="entry name" value="NITRIC OXIDE SYNTHASE-RELATED"/>
    <property type="match status" value="1"/>
</dbReference>
<evidence type="ECO:0000313" key="10">
    <source>
        <dbReference type="EMBL" id="GIX62952.1"/>
    </source>
</evidence>
<dbReference type="GO" id="GO:0016491">
    <property type="term" value="F:oxidoreductase activity"/>
    <property type="evidence" value="ECO:0007669"/>
    <property type="project" value="UniProtKB-KW"/>
</dbReference>
<feature type="compositionally biased region" description="Basic residues" evidence="8">
    <location>
        <begin position="578"/>
        <end position="589"/>
    </location>
</feature>
<keyword evidence="6" id="KW-0521">NADP</keyword>
<gene>
    <name evidence="10" type="ORF">BcabD6B2_23870</name>
</gene>
<dbReference type="Pfam" id="PF00667">
    <property type="entry name" value="FAD_binding_1"/>
    <property type="match status" value="1"/>
</dbReference>
<dbReference type="GeneID" id="94194433"/>
<dbReference type="SUPFAM" id="SSF63380">
    <property type="entry name" value="Riboflavin synthase domain-like"/>
    <property type="match status" value="1"/>
</dbReference>
<dbReference type="Proteomes" id="UP001497744">
    <property type="component" value="Unassembled WGS sequence"/>
</dbReference>
<evidence type="ECO:0000256" key="8">
    <source>
        <dbReference type="SAM" id="MobiDB-lite"/>
    </source>
</evidence>
<reference evidence="10 11" key="1">
    <citation type="submission" date="2021-06" db="EMBL/GenBank/DDBJ databases">
        <title>Genome sequence of Babesia caballi.</title>
        <authorList>
            <person name="Yamagishi J."/>
            <person name="Kidaka T."/>
            <person name="Ochi A."/>
        </authorList>
    </citation>
    <scope>NUCLEOTIDE SEQUENCE [LARGE SCALE GENOMIC DNA]</scope>
    <source>
        <strain evidence="10">USDA-D6B2</strain>
    </source>
</reference>
<protein>
    <submittedName>
        <fullName evidence="10">Flavodoxin domain containing protein</fullName>
    </submittedName>
</protein>
<dbReference type="InterPro" id="IPR003097">
    <property type="entry name" value="CysJ-like_FAD-binding"/>
</dbReference>
<dbReference type="PRINTS" id="PR00369">
    <property type="entry name" value="FLAVODOXIN"/>
</dbReference>
<dbReference type="GO" id="GO:0005829">
    <property type="term" value="C:cytosol"/>
    <property type="evidence" value="ECO:0007669"/>
    <property type="project" value="TreeGrafter"/>
</dbReference>